<comment type="caution">
    <text evidence="2">The sequence shown here is derived from an EMBL/GenBank/DDBJ whole genome shotgun (WGS) entry which is preliminary data.</text>
</comment>
<proteinExistence type="predicted"/>
<reference evidence="2 3" key="1">
    <citation type="submission" date="2019-05" db="EMBL/GenBank/DDBJ databases">
        <title>Another draft genome of Portunus trituberculatus and its Hox gene families provides insights of decapod evolution.</title>
        <authorList>
            <person name="Jeong J.-H."/>
            <person name="Song I."/>
            <person name="Kim S."/>
            <person name="Choi T."/>
            <person name="Kim D."/>
            <person name="Ryu S."/>
            <person name="Kim W."/>
        </authorList>
    </citation>
    <scope>NUCLEOTIDE SEQUENCE [LARGE SCALE GENOMIC DNA]</scope>
    <source>
        <tissue evidence="2">Muscle</tissue>
    </source>
</reference>
<feature type="compositionally biased region" description="Basic and acidic residues" evidence="1">
    <location>
        <begin position="26"/>
        <end position="35"/>
    </location>
</feature>
<gene>
    <name evidence="2" type="ORF">E2C01_082873</name>
</gene>
<dbReference type="Proteomes" id="UP000324222">
    <property type="component" value="Unassembled WGS sequence"/>
</dbReference>
<dbReference type="EMBL" id="VSRR010076243">
    <property type="protein sequence ID" value="MPC87985.1"/>
    <property type="molecule type" value="Genomic_DNA"/>
</dbReference>
<sequence>MREDKCPRRRNQSFAGCVSFPALGKPSKEESESASRGRSPALESRKTSPNLCESPELSRCQ</sequence>
<organism evidence="2 3">
    <name type="scientific">Portunus trituberculatus</name>
    <name type="common">Swimming crab</name>
    <name type="synonym">Neptunus trituberculatus</name>
    <dbReference type="NCBI Taxonomy" id="210409"/>
    <lineage>
        <taxon>Eukaryota</taxon>
        <taxon>Metazoa</taxon>
        <taxon>Ecdysozoa</taxon>
        <taxon>Arthropoda</taxon>
        <taxon>Crustacea</taxon>
        <taxon>Multicrustacea</taxon>
        <taxon>Malacostraca</taxon>
        <taxon>Eumalacostraca</taxon>
        <taxon>Eucarida</taxon>
        <taxon>Decapoda</taxon>
        <taxon>Pleocyemata</taxon>
        <taxon>Brachyura</taxon>
        <taxon>Eubrachyura</taxon>
        <taxon>Portunoidea</taxon>
        <taxon>Portunidae</taxon>
        <taxon>Portuninae</taxon>
        <taxon>Portunus</taxon>
    </lineage>
</organism>
<evidence type="ECO:0000313" key="3">
    <source>
        <dbReference type="Proteomes" id="UP000324222"/>
    </source>
</evidence>
<protein>
    <submittedName>
        <fullName evidence="2">Uncharacterized protein</fullName>
    </submittedName>
</protein>
<evidence type="ECO:0000256" key="1">
    <source>
        <dbReference type="SAM" id="MobiDB-lite"/>
    </source>
</evidence>
<dbReference type="AlphaFoldDB" id="A0A5B7IZL8"/>
<evidence type="ECO:0000313" key="2">
    <source>
        <dbReference type="EMBL" id="MPC87985.1"/>
    </source>
</evidence>
<keyword evidence="3" id="KW-1185">Reference proteome</keyword>
<feature type="region of interest" description="Disordered" evidence="1">
    <location>
        <begin position="17"/>
        <end position="61"/>
    </location>
</feature>
<name>A0A5B7IZL8_PORTR</name>
<accession>A0A5B7IZL8</accession>